<feature type="domain" description="PAC" evidence="4">
    <location>
        <begin position="428"/>
        <end position="480"/>
    </location>
</feature>
<dbReference type="InterPro" id="IPR029016">
    <property type="entry name" value="GAF-like_dom_sf"/>
</dbReference>
<dbReference type="RefSeq" id="WP_338393776.1">
    <property type="nucleotide sequence ID" value="NZ_AP025314.1"/>
</dbReference>
<evidence type="ECO:0000313" key="6">
    <source>
        <dbReference type="Proteomes" id="UP001348817"/>
    </source>
</evidence>
<keyword evidence="2" id="KW-0472">Membrane</keyword>
<dbReference type="SUPFAM" id="SSF55781">
    <property type="entry name" value="GAF domain-like"/>
    <property type="match status" value="1"/>
</dbReference>
<evidence type="ECO:0000256" key="2">
    <source>
        <dbReference type="SAM" id="Phobius"/>
    </source>
</evidence>
<organism evidence="5 6">
    <name type="scientific">Fulvitalea axinellae</name>
    <dbReference type="NCBI Taxonomy" id="1182444"/>
    <lineage>
        <taxon>Bacteria</taxon>
        <taxon>Pseudomonadati</taxon>
        <taxon>Bacteroidota</taxon>
        <taxon>Cytophagia</taxon>
        <taxon>Cytophagales</taxon>
        <taxon>Persicobacteraceae</taxon>
        <taxon>Fulvitalea</taxon>
    </lineage>
</organism>
<evidence type="ECO:0008006" key="7">
    <source>
        <dbReference type="Google" id="ProtNLM"/>
    </source>
</evidence>
<dbReference type="InterPro" id="IPR052155">
    <property type="entry name" value="Biofilm_reg_signaling"/>
</dbReference>
<feature type="domain" description="PAS" evidence="3">
    <location>
        <begin position="374"/>
        <end position="425"/>
    </location>
</feature>
<dbReference type="SMART" id="SM00065">
    <property type="entry name" value="GAF"/>
    <property type="match status" value="1"/>
</dbReference>
<feature type="transmembrane region" description="Helical" evidence="2">
    <location>
        <begin position="12"/>
        <end position="30"/>
    </location>
</feature>
<reference evidence="5 6" key="1">
    <citation type="submission" date="2021-12" db="EMBL/GenBank/DDBJ databases">
        <title>Genome sequencing of bacteria with rrn-lacking chromosome and rrn-plasmid.</title>
        <authorList>
            <person name="Anda M."/>
            <person name="Iwasaki W."/>
        </authorList>
    </citation>
    <scope>NUCLEOTIDE SEQUENCE [LARGE SCALE GENOMIC DNA]</scope>
    <source>
        <strain evidence="5 6">DSM 100852</strain>
    </source>
</reference>
<dbReference type="SMART" id="SM00086">
    <property type="entry name" value="PAC"/>
    <property type="match status" value="1"/>
</dbReference>
<protein>
    <recommendedName>
        <fullName evidence="7">PAS domain S-box protein</fullName>
    </recommendedName>
</protein>
<proteinExistence type="predicted"/>
<dbReference type="Pfam" id="PF13185">
    <property type="entry name" value="GAF_2"/>
    <property type="match status" value="1"/>
</dbReference>
<dbReference type="CDD" id="cd00130">
    <property type="entry name" value="PAS"/>
    <property type="match status" value="1"/>
</dbReference>
<keyword evidence="2" id="KW-0812">Transmembrane</keyword>
<dbReference type="InterPro" id="IPR000700">
    <property type="entry name" value="PAS-assoc_C"/>
</dbReference>
<dbReference type="InterPro" id="IPR013655">
    <property type="entry name" value="PAS_fold_3"/>
</dbReference>
<feature type="coiled-coil region" evidence="1">
    <location>
        <begin position="305"/>
        <end position="360"/>
    </location>
</feature>
<dbReference type="Pfam" id="PF08447">
    <property type="entry name" value="PAS_3"/>
    <property type="match status" value="1"/>
</dbReference>
<dbReference type="InterPro" id="IPR035965">
    <property type="entry name" value="PAS-like_dom_sf"/>
</dbReference>
<evidence type="ECO:0000256" key="1">
    <source>
        <dbReference type="SAM" id="Coils"/>
    </source>
</evidence>
<evidence type="ECO:0000313" key="5">
    <source>
        <dbReference type="EMBL" id="BDD08521.1"/>
    </source>
</evidence>
<dbReference type="Gene3D" id="3.30.450.20">
    <property type="entry name" value="PAS domain"/>
    <property type="match status" value="1"/>
</dbReference>
<dbReference type="KEGG" id="fax:FUAX_09530"/>
<keyword evidence="1" id="KW-0175">Coiled coil</keyword>
<dbReference type="Proteomes" id="UP001348817">
    <property type="component" value="Chromosome"/>
</dbReference>
<dbReference type="Gene3D" id="3.30.450.40">
    <property type="match status" value="1"/>
</dbReference>
<dbReference type="InterPro" id="IPR000014">
    <property type="entry name" value="PAS"/>
</dbReference>
<dbReference type="InterPro" id="IPR001610">
    <property type="entry name" value="PAC"/>
</dbReference>
<dbReference type="PROSITE" id="PS50113">
    <property type="entry name" value="PAC"/>
    <property type="match status" value="1"/>
</dbReference>
<dbReference type="NCBIfam" id="TIGR00229">
    <property type="entry name" value="sensory_box"/>
    <property type="match status" value="1"/>
</dbReference>
<feature type="transmembrane region" description="Helical" evidence="2">
    <location>
        <begin position="36"/>
        <end position="54"/>
    </location>
</feature>
<evidence type="ECO:0000259" key="4">
    <source>
        <dbReference type="PROSITE" id="PS50113"/>
    </source>
</evidence>
<sequence length="486" mass="55000">MLFEVHAKRFLAIKGGALLVMGGLSLNAFASGSYSLAVFLFVFLIFGAMESYAVHQHFHLELPRIASLSNAEGQTCGNIRNSNLKIVATKLQNAQRDIKVTTDILEQSLKGETEIPKTDGISTDLGLSLSNLLKHLHAERSKNEIRNWQRDGLAKFGNILREQRGLSQIGDRILKETIKLLGMNQGAFYLADEDEKILRTESVFAYGKKKYVKDRIAFGQGLAGQAYLEAEPTYLTEVPENYIQITSGLGKALPRHIIIMPCKHNGKVVAILELASFSEPEEYKREFLAQLSEQIAAAVNNIITNDRTERLLEESMSMHTELEAQTEELRQNMEELLASQEELESQKRESDKIRRELEARMRILDKTMLLTESDPFGSFTYANDRFEEVAGYTEQECLGKPHSILRHPDNSKDMFKKMWSTIKSGDVFRGQFPNLGKDGKVYWVDATIAGVFDENGKVEKYISARFDITAYKQRERELESLLRKAG</sequence>
<dbReference type="PROSITE" id="PS50112">
    <property type="entry name" value="PAS"/>
    <property type="match status" value="1"/>
</dbReference>
<keyword evidence="6" id="KW-1185">Reference proteome</keyword>
<dbReference type="EMBL" id="AP025314">
    <property type="protein sequence ID" value="BDD08521.1"/>
    <property type="molecule type" value="Genomic_DNA"/>
</dbReference>
<name>A0AAU9CI35_9BACT</name>
<dbReference type="PANTHER" id="PTHR44757:SF2">
    <property type="entry name" value="BIOFILM ARCHITECTURE MAINTENANCE PROTEIN MBAA"/>
    <property type="match status" value="1"/>
</dbReference>
<evidence type="ECO:0000259" key="3">
    <source>
        <dbReference type="PROSITE" id="PS50112"/>
    </source>
</evidence>
<dbReference type="AlphaFoldDB" id="A0AAU9CI35"/>
<accession>A0AAU9CI35</accession>
<gene>
    <name evidence="5" type="ORF">FUAX_09530</name>
</gene>
<dbReference type="PANTHER" id="PTHR44757">
    <property type="entry name" value="DIGUANYLATE CYCLASE DGCP"/>
    <property type="match status" value="1"/>
</dbReference>
<keyword evidence="2" id="KW-1133">Transmembrane helix</keyword>
<dbReference type="InterPro" id="IPR003018">
    <property type="entry name" value="GAF"/>
</dbReference>
<dbReference type="SUPFAM" id="SSF55785">
    <property type="entry name" value="PYP-like sensor domain (PAS domain)"/>
    <property type="match status" value="1"/>
</dbReference>